<keyword evidence="2" id="KW-0067">ATP-binding</keyword>
<dbReference type="InterPro" id="IPR045274">
    <property type="entry name" value="WAK-like"/>
</dbReference>
<name>A0A5D2TFP0_GOSMU</name>
<dbReference type="PROSITE" id="PS50011">
    <property type="entry name" value="PROTEIN_KINASE_DOM"/>
    <property type="match status" value="1"/>
</dbReference>
<reference evidence="4 5" key="1">
    <citation type="submission" date="2019-07" db="EMBL/GenBank/DDBJ databases">
        <title>WGS assembly of Gossypium mustelinum.</title>
        <authorList>
            <person name="Chen Z.J."/>
            <person name="Sreedasyam A."/>
            <person name="Ando A."/>
            <person name="Song Q."/>
            <person name="De L."/>
            <person name="Hulse-Kemp A."/>
            <person name="Ding M."/>
            <person name="Ye W."/>
            <person name="Kirkbride R."/>
            <person name="Jenkins J."/>
            <person name="Plott C."/>
            <person name="Lovell J."/>
            <person name="Lin Y.-M."/>
            <person name="Vaughn R."/>
            <person name="Liu B."/>
            <person name="Li W."/>
            <person name="Simpson S."/>
            <person name="Scheffler B."/>
            <person name="Saski C."/>
            <person name="Grover C."/>
            <person name="Hu G."/>
            <person name="Conover J."/>
            <person name="Carlson J."/>
            <person name="Shu S."/>
            <person name="Boston L."/>
            <person name="Williams M."/>
            <person name="Peterson D."/>
            <person name="Mcgee K."/>
            <person name="Jones D."/>
            <person name="Wendel J."/>
            <person name="Stelly D."/>
            <person name="Grimwood J."/>
            <person name="Schmutz J."/>
        </authorList>
    </citation>
    <scope>NUCLEOTIDE SEQUENCE [LARGE SCALE GENOMIC DNA]</scope>
    <source>
        <strain evidence="4">1408120.09</strain>
    </source>
</reference>
<evidence type="ECO:0000313" key="4">
    <source>
        <dbReference type="EMBL" id="TYI63456.1"/>
    </source>
</evidence>
<dbReference type="GO" id="GO:0005886">
    <property type="term" value="C:plasma membrane"/>
    <property type="evidence" value="ECO:0007669"/>
    <property type="project" value="TreeGrafter"/>
</dbReference>
<organism evidence="4 5">
    <name type="scientific">Gossypium mustelinum</name>
    <name type="common">Cotton</name>
    <name type="synonym">Gossypium caicoense</name>
    <dbReference type="NCBI Taxonomy" id="34275"/>
    <lineage>
        <taxon>Eukaryota</taxon>
        <taxon>Viridiplantae</taxon>
        <taxon>Streptophyta</taxon>
        <taxon>Embryophyta</taxon>
        <taxon>Tracheophyta</taxon>
        <taxon>Spermatophyta</taxon>
        <taxon>Magnoliopsida</taxon>
        <taxon>eudicotyledons</taxon>
        <taxon>Gunneridae</taxon>
        <taxon>Pentapetalae</taxon>
        <taxon>rosids</taxon>
        <taxon>malvids</taxon>
        <taxon>Malvales</taxon>
        <taxon>Malvaceae</taxon>
        <taxon>Malvoideae</taxon>
        <taxon>Gossypium</taxon>
    </lineage>
</organism>
<keyword evidence="5" id="KW-1185">Reference proteome</keyword>
<dbReference type="GO" id="GO:0004674">
    <property type="term" value="F:protein serine/threonine kinase activity"/>
    <property type="evidence" value="ECO:0007669"/>
    <property type="project" value="TreeGrafter"/>
</dbReference>
<dbReference type="InterPro" id="IPR000719">
    <property type="entry name" value="Prot_kinase_dom"/>
</dbReference>
<dbReference type="AlphaFoldDB" id="A0A5D2TFP0"/>
<dbReference type="SUPFAM" id="SSF56112">
    <property type="entry name" value="Protein kinase-like (PK-like)"/>
    <property type="match status" value="1"/>
</dbReference>
<evidence type="ECO:0000256" key="1">
    <source>
        <dbReference type="ARBA" id="ARBA00022741"/>
    </source>
</evidence>
<proteinExistence type="predicted"/>
<accession>A0A5D2TFP0</accession>
<sequence length="380" mass="41848">MNYFGSVGFGNLATILSNEGHSLGGCIQLRSDDGASESGCITLITANFTSYTVNMTAMYPDSKRCASAFIFSEYPFGTYSLPTGINIETTHVPALLSWNSSYCGEGGCGNLATIYGNKTDNLISGFLQPSCRINNKTSSIIGCLLIIPEGLSSFFANMSTKVGSSDYRRKRSCGFVSLTSYDYVFPNDFDTSNKTHVPMQLQWSTPISGECHLNDSSNTSCIFNGEYCWSRLSPIYLCACYRDSNGISYSRSCKGCSTSVGTLLLLLATWSLYKALKRKQKILLKQKYFKRNGGLLLQQHLSSNEGNVENIKLFTSKEMEKATDYYNENRILGQGGQGTVYKGMLIDGSIVAIKKSKMVEGKNFDEKKVERSINEVIILS</sequence>
<dbReference type="Proteomes" id="UP000323597">
    <property type="component" value="Chromosome D09"/>
</dbReference>
<dbReference type="Gene3D" id="3.30.200.20">
    <property type="entry name" value="Phosphorylase Kinase, domain 1"/>
    <property type="match status" value="1"/>
</dbReference>
<dbReference type="GO" id="GO:0007166">
    <property type="term" value="P:cell surface receptor signaling pathway"/>
    <property type="evidence" value="ECO:0007669"/>
    <property type="project" value="InterPro"/>
</dbReference>
<dbReference type="PANTHER" id="PTHR27005:SF432">
    <property type="entry name" value="WALL-ASSOCIATED RECEPTOR KINASE-LIKE 6"/>
    <property type="match status" value="1"/>
</dbReference>
<evidence type="ECO:0000256" key="2">
    <source>
        <dbReference type="ARBA" id="ARBA00022840"/>
    </source>
</evidence>
<feature type="domain" description="Protein kinase" evidence="3">
    <location>
        <begin position="326"/>
        <end position="380"/>
    </location>
</feature>
<dbReference type="GO" id="GO:0005524">
    <property type="term" value="F:ATP binding"/>
    <property type="evidence" value="ECO:0007669"/>
    <property type="project" value="UniProtKB-KW"/>
</dbReference>
<evidence type="ECO:0000259" key="3">
    <source>
        <dbReference type="PROSITE" id="PS50011"/>
    </source>
</evidence>
<gene>
    <name evidence="4" type="ORF">E1A91_D09G019300v1</name>
</gene>
<dbReference type="PANTHER" id="PTHR27005">
    <property type="entry name" value="WALL-ASSOCIATED RECEPTOR KINASE-LIKE 21"/>
    <property type="match status" value="1"/>
</dbReference>
<dbReference type="EMBL" id="CM017657">
    <property type="protein sequence ID" value="TYI63456.1"/>
    <property type="molecule type" value="Genomic_DNA"/>
</dbReference>
<protein>
    <recommendedName>
        <fullName evidence="3">Protein kinase domain-containing protein</fullName>
    </recommendedName>
</protein>
<keyword evidence="1" id="KW-0547">Nucleotide-binding</keyword>
<dbReference type="InterPro" id="IPR011009">
    <property type="entry name" value="Kinase-like_dom_sf"/>
</dbReference>
<evidence type="ECO:0000313" key="5">
    <source>
        <dbReference type="Proteomes" id="UP000323597"/>
    </source>
</evidence>